<reference evidence="1 2" key="1">
    <citation type="submission" date="2018-07" db="EMBL/GenBank/DDBJ databases">
        <title>Streptomyces species from bats.</title>
        <authorList>
            <person name="Dunlap C."/>
        </authorList>
    </citation>
    <scope>NUCLEOTIDE SEQUENCE [LARGE SCALE GENOMIC DNA]</scope>
    <source>
        <strain evidence="1 2">AC230</strain>
    </source>
</reference>
<dbReference type="Proteomes" id="UP000253741">
    <property type="component" value="Unassembled WGS sequence"/>
</dbReference>
<dbReference type="RefSeq" id="WP_114622598.1">
    <property type="nucleotide sequence ID" value="NZ_QQNA01000032.1"/>
</dbReference>
<protein>
    <submittedName>
        <fullName evidence="1">Uncharacterized protein</fullName>
    </submittedName>
</protein>
<comment type="caution">
    <text evidence="1">The sequence shown here is derived from an EMBL/GenBank/DDBJ whole genome shotgun (WGS) entry which is preliminary data.</text>
</comment>
<keyword evidence="2" id="KW-1185">Reference proteome</keyword>
<evidence type="ECO:0000313" key="1">
    <source>
        <dbReference type="EMBL" id="RDG39082.1"/>
    </source>
</evidence>
<accession>A0A370BEH5</accession>
<organism evidence="1 2">
    <name type="scientific">Streptomyces corynorhini</name>
    <dbReference type="NCBI Taxonomy" id="2282652"/>
    <lineage>
        <taxon>Bacteria</taxon>
        <taxon>Bacillati</taxon>
        <taxon>Actinomycetota</taxon>
        <taxon>Actinomycetes</taxon>
        <taxon>Kitasatosporales</taxon>
        <taxon>Streptomycetaceae</taxon>
        <taxon>Streptomyces</taxon>
    </lineage>
</organism>
<sequence>MEKELNCGSDRAFARLAETVQHLKSAPPGIPEQSPAWLQAAVEGDPGGPELDWLLRTPQVSVRRAGQDDASLH</sequence>
<name>A0A370BEH5_9ACTN</name>
<gene>
    <name evidence="1" type="ORF">DVH02_05790</name>
</gene>
<dbReference type="EMBL" id="QQNA01000032">
    <property type="protein sequence ID" value="RDG39082.1"/>
    <property type="molecule type" value="Genomic_DNA"/>
</dbReference>
<evidence type="ECO:0000313" key="2">
    <source>
        <dbReference type="Proteomes" id="UP000253741"/>
    </source>
</evidence>
<proteinExistence type="predicted"/>
<dbReference type="AlphaFoldDB" id="A0A370BEH5"/>